<dbReference type="GO" id="GO:0008270">
    <property type="term" value="F:zinc ion binding"/>
    <property type="evidence" value="ECO:0007669"/>
    <property type="project" value="UniProtKB-KW"/>
</dbReference>
<evidence type="ECO:0000256" key="7">
    <source>
        <dbReference type="SAM" id="MobiDB-lite"/>
    </source>
</evidence>
<dbReference type="InterPro" id="IPR019786">
    <property type="entry name" value="Zinc_finger_PHD-type_CS"/>
</dbReference>
<dbReference type="InterPro" id="IPR012921">
    <property type="entry name" value="SPOC_C"/>
</dbReference>
<organism evidence="9 11">
    <name type="scientific">Pyrenophora tritici-repentis</name>
    <dbReference type="NCBI Taxonomy" id="45151"/>
    <lineage>
        <taxon>Eukaryota</taxon>
        <taxon>Fungi</taxon>
        <taxon>Dikarya</taxon>
        <taxon>Ascomycota</taxon>
        <taxon>Pezizomycotina</taxon>
        <taxon>Dothideomycetes</taxon>
        <taxon>Pleosporomycetidae</taxon>
        <taxon>Pleosporales</taxon>
        <taxon>Pleosporineae</taxon>
        <taxon>Pleosporaceae</taxon>
        <taxon>Pyrenophora</taxon>
    </lineage>
</organism>
<evidence type="ECO:0000259" key="8">
    <source>
        <dbReference type="PROSITE" id="PS51321"/>
    </source>
</evidence>
<comment type="similarity">
    <text evidence="2">Belongs to the BYE1 family.</text>
</comment>
<feature type="compositionally biased region" description="Polar residues" evidence="7">
    <location>
        <begin position="1"/>
        <end position="11"/>
    </location>
</feature>
<feature type="region of interest" description="Disordered" evidence="7">
    <location>
        <begin position="534"/>
        <end position="561"/>
    </location>
</feature>
<feature type="region of interest" description="Disordered" evidence="7">
    <location>
        <begin position="1"/>
        <end position="111"/>
    </location>
</feature>
<evidence type="ECO:0000313" key="11">
    <source>
        <dbReference type="Proteomes" id="UP000245464"/>
    </source>
</evidence>
<reference evidence="9" key="1">
    <citation type="journal article" date="2018" name="BMC Genomics">
        <title>Comparative genomics of the wheat fungal pathogen Pyrenophora tritici-repentis reveals chromosomal variations and genome plasticity.</title>
        <authorList>
            <person name="Moolhuijzen P."/>
            <person name="See P.T."/>
            <person name="Hane J.K."/>
            <person name="Shi G."/>
            <person name="Liu Z."/>
            <person name="Oliver R.P."/>
            <person name="Moffat C.S."/>
        </authorList>
    </citation>
    <scope>NUCLEOTIDE SEQUENCE [LARGE SCALE GENOMIC DNA]</scope>
    <source>
        <strain evidence="9">M4</strain>
    </source>
</reference>
<dbReference type="OMA" id="AWISCET"/>
<proteinExistence type="inferred from homology"/>
<keyword evidence="4" id="KW-0479">Metal-binding</keyword>
<dbReference type="Pfam" id="PF23257">
    <property type="entry name" value="DUF7071"/>
    <property type="match status" value="1"/>
</dbReference>
<dbReference type="EMBL" id="NRDI02000011">
    <property type="protein sequence ID" value="KAI1512651.1"/>
    <property type="molecule type" value="Genomic_DNA"/>
</dbReference>
<dbReference type="Gene3D" id="1.10.472.30">
    <property type="entry name" value="Transcription elongation factor S-II, central domain"/>
    <property type="match status" value="1"/>
</dbReference>
<gene>
    <name evidence="10" type="ORF">Ptr86124_008617</name>
    <name evidence="9" type="ORF">PtrM4_050300</name>
</gene>
<dbReference type="PANTHER" id="PTHR11477">
    <property type="entry name" value="TRANSCRIPTION FACTOR S-II ZINC FINGER DOMAIN-CONTAINING PROTEIN"/>
    <property type="match status" value="1"/>
</dbReference>
<feature type="compositionally biased region" description="Pro residues" evidence="7">
    <location>
        <begin position="799"/>
        <end position="816"/>
    </location>
</feature>
<feature type="compositionally biased region" description="Basic and acidic residues" evidence="7">
    <location>
        <begin position="192"/>
        <end position="202"/>
    </location>
</feature>
<dbReference type="InterPro" id="IPR036575">
    <property type="entry name" value="TFIIS_cen_dom_sf"/>
</dbReference>
<name>A0A834VIF7_9PLEO</name>
<feature type="compositionally biased region" description="Pro residues" evidence="7">
    <location>
        <begin position="211"/>
        <end position="221"/>
    </location>
</feature>
<feature type="compositionally biased region" description="Basic residues" evidence="7">
    <location>
        <begin position="12"/>
        <end position="26"/>
    </location>
</feature>
<dbReference type="GO" id="GO:0006362">
    <property type="term" value="P:transcription elongation by RNA polymerase I"/>
    <property type="evidence" value="ECO:0007669"/>
    <property type="project" value="TreeGrafter"/>
</dbReference>
<dbReference type="GO" id="GO:0031440">
    <property type="term" value="P:regulation of mRNA 3'-end processing"/>
    <property type="evidence" value="ECO:0007669"/>
    <property type="project" value="TreeGrafter"/>
</dbReference>
<feature type="region of interest" description="Disordered" evidence="7">
    <location>
        <begin position="885"/>
        <end position="905"/>
    </location>
</feature>
<dbReference type="InterPro" id="IPR003618">
    <property type="entry name" value="TFIIS_cen_dom"/>
</dbReference>
<dbReference type="PANTHER" id="PTHR11477:SF11">
    <property type="entry name" value="TRANSCRIPTION FACTOR BYE1"/>
    <property type="match status" value="1"/>
</dbReference>
<feature type="region of interest" description="Disordered" evidence="7">
    <location>
        <begin position="179"/>
        <end position="320"/>
    </location>
</feature>
<dbReference type="CDD" id="cd21538">
    <property type="entry name" value="SPOC_TFIIS"/>
    <property type="match status" value="1"/>
</dbReference>
<comment type="function">
    <text evidence="1">Negative regulator of transcription elongation.</text>
</comment>
<dbReference type="AlphaFoldDB" id="A0A834VIF7"/>
<evidence type="ECO:0000256" key="3">
    <source>
        <dbReference type="ARBA" id="ARBA00021616"/>
    </source>
</evidence>
<accession>A0A834VIF7</accession>
<dbReference type="InterPro" id="IPR013083">
    <property type="entry name" value="Znf_RING/FYVE/PHD"/>
</dbReference>
<dbReference type="InterPro" id="IPR001965">
    <property type="entry name" value="Znf_PHD"/>
</dbReference>
<evidence type="ECO:0000256" key="2">
    <source>
        <dbReference type="ARBA" id="ARBA00011050"/>
    </source>
</evidence>
<dbReference type="InterPro" id="IPR055499">
    <property type="entry name" value="DUF7071"/>
</dbReference>
<dbReference type="GO" id="GO:0006368">
    <property type="term" value="P:transcription elongation by RNA polymerase II"/>
    <property type="evidence" value="ECO:0007669"/>
    <property type="project" value="TreeGrafter"/>
</dbReference>
<dbReference type="InterPro" id="IPR019787">
    <property type="entry name" value="Znf_PHD-finger"/>
</dbReference>
<evidence type="ECO:0000256" key="6">
    <source>
        <dbReference type="ARBA" id="ARBA00022833"/>
    </source>
</evidence>
<keyword evidence="5" id="KW-0863">Zinc-finger</keyword>
<dbReference type="Pfam" id="PF00628">
    <property type="entry name" value="PHD"/>
    <property type="match status" value="1"/>
</dbReference>
<dbReference type="PROSITE" id="PS51321">
    <property type="entry name" value="TFIIS_CENTRAL"/>
    <property type="match status" value="1"/>
</dbReference>
<feature type="compositionally biased region" description="Basic residues" evidence="7">
    <location>
        <begin position="182"/>
        <end position="191"/>
    </location>
</feature>
<evidence type="ECO:0000313" key="10">
    <source>
        <dbReference type="EMBL" id="KAI1512651.1"/>
    </source>
</evidence>
<dbReference type="Pfam" id="PF07744">
    <property type="entry name" value="SPOC"/>
    <property type="match status" value="1"/>
</dbReference>
<keyword evidence="12" id="KW-1185">Reference proteome</keyword>
<dbReference type="Gene3D" id="3.30.40.10">
    <property type="entry name" value="Zinc/RING finger domain, C3HC4 (zinc finger)"/>
    <property type="match status" value="1"/>
</dbReference>
<dbReference type="SMART" id="SM00249">
    <property type="entry name" value="PHD"/>
    <property type="match status" value="1"/>
</dbReference>
<evidence type="ECO:0000313" key="9">
    <source>
        <dbReference type="EMBL" id="KAF7565596.1"/>
    </source>
</evidence>
<feature type="compositionally biased region" description="Low complexity" evidence="7">
    <location>
        <begin position="892"/>
        <end position="905"/>
    </location>
</feature>
<feature type="compositionally biased region" description="Basic and acidic residues" evidence="7">
    <location>
        <begin position="277"/>
        <end position="286"/>
    </location>
</feature>
<dbReference type="SUPFAM" id="SSF57903">
    <property type="entry name" value="FYVE/PHD zinc finger"/>
    <property type="match status" value="1"/>
</dbReference>
<feature type="domain" description="TFIIS central" evidence="8">
    <location>
        <begin position="321"/>
        <end position="450"/>
    </location>
</feature>
<dbReference type="SUPFAM" id="SSF46942">
    <property type="entry name" value="Elongation factor TFIIS domain 2"/>
    <property type="match status" value="1"/>
</dbReference>
<dbReference type="SMART" id="SM00510">
    <property type="entry name" value="TFS2M"/>
    <property type="match status" value="1"/>
</dbReference>
<dbReference type="EMBL" id="NQIK02000010">
    <property type="protein sequence ID" value="KAF7565596.1"/>
    <property type="molecule type" value="Genomic_DNA"/>
</dbReference>
<dbReference type="Proteomes" id="UP000245464">
    <property type="component" value="Chromosome 10"/>
</dbReference>
<evidence type="ECO:0000313" key="12">
    <source>
        <dbReference type="Proteomes" id="UP000249757"/>
    </source>
</evidence>
<feature type="compositionally biased region" description="Polar residues" evidence="7">
    <location>
        <begin position="253"/>
        <end position="274"/>
    </location>
</feature>
<reference evidence="10" key="2">
    <citation type="submission" date="2021-05" db="EMBL/GenBank/DDBJ databases">
        <authorList>
            <person name="Moolhuijzen P.M."/>
            <person name="Moffat C.S."/>
        </authorList>
    </citation>
    <scope>NUCLEOTIDE SEQUENCE</scope>
    <source>
        <strain evidence="10">86-124</strain>
    </source>
</reference>
<feature type="region of interest" description="Disordered" evidence="7">
    <location>
        <begin position="485"/>
        <end position="517"/>
    </location>
</feature>
<dbReference type="PROSITE" id="PS01359">
    <property type="entry name" value="ZF_PHD_1"/>
    <property type="match status" value="1"/>
</dbReference>
<dbReference type="InterPro" id="IPR011011">
    <property type="entry name" value="Znf_FYVE_PHD"/>
</dbReference>
<feature type="compositionally biased region" description="Polar residues" evidence="7">
    <location>
        <begin position="508"/>
        <end position="517"/>
    </location>
</feature>
<dbReference type="Pfam" id="PF07500">
    <property type="entry name" value="TFIIS_M"/>
    <property type="match status" value="1"/>
</dbReference>
<dbReference type="Proteomes" id="UP000249757">
    <property type="component" value="Unassembled WGS sequence"/>
</dbReference>
<evidence type="ECO:0000256" key="4">
    <source>
        <dbReference type="ARBA" id="ARBA00022723"/>
    </source>
</evidence>
<sequence length="905" mass="99409">MAGKQTPSTRARTMKLARPARRRHAQSKPQPSIDADPATAEEIRRSGRANKGHHTKNQDALEEPSPAPKPKTQPATEKKGQAHGKKGQAKGQTQRAQSTQSAEQDDEEEEDAIIRCVCGDQRDIRGRQMICCDSCAAWQHNKCLGLPEGDFWEGKDYYCEQCRPDQHVELLAAMARGERPWARKKGSKPKARPSDVKPDTASEKASTPQPATTPLPAPPAPAEASTPTPAPITVPTPEASNGHAEPKVASPARPNTTTTPTHNIKQGTKSQPQSPLGEKRRHEASAEKPNASKKRRKSSHVESKPAPQSATVSDIDALPPNQKTVAEKLRETLTPLINAASDSRGYRIPDGQTAKSLATKYTLQMSHAAFELYGEPTGGSSPYFNKFRTIMFNVKKNTLLVDRLLSGSLKAGDLVGMEAEEMASEDKQREYAAMREAAEKQMILTEETGPRLRKTHKGEEIVGEDNFDNDDYPTVRESIAEDAVMQSPMGTRPPETPASASRGLPEIDTQQDSARRASNNFDINSVFDKVRSPQHDQQAFLHRRHSSMHTQDKPQSAVDDADVDRLLKDEDNDVEMSGYSSDPTVCWQGSINMQSMEPFDAVARFVAGGDFGQVVPWEKLLTNVVAIQGRIESSKGNDYIQSIAHTESHEVSILAISPVTTDGRSVMDHLFQYFHSRGRWGVVPVEDNDVLRDLYVIPIEEGGSNLPPFIDMLEYCTIETPRKEHMLILALVAKLPEMKPQLPPTEHFERYPAQEIATGQTAQHAHTGPAPSPMTNPHAPQFSPVSAAYPAPGQYGNPFAPPPANMVPHQQPTPPINAPPHHQIPKALEILGPYIDAPVIVTILGSSLSQNSVVSELQMINLRHIVETVPEARDNITVLTNHLRSKTETNGQQPQQQQVQPPGTF</sequence>
<evidence type="ECO:0000256" key="1">
    <source>
        <dbReference type="ARBA" id="ARBA00002311"/>
    </source>
</evidence>
<evidence type="ECO:0000256" key="5">
    <source>
        <dbReference type="ARBA" id="ARBA00022771"/>
    </source>
</evidence>
<dbReference type="GO" id="GO:0000977">
    <property type="term" value="F:RNA polymerase II transcription regulatory region sequence-specific DNA binding"/>
    <property type="evidence" value="ECO:0007669"/>
    <property type="project" value="TreeGrafter"/>
</dbReference>
<dbReference type="GO" id="GO:0001139">
    <property type="term" value="F:RNA polymerase II complex recruiting activity"/>
    <property type="evidence" value="ECO:0007669"/>
    <property type="project" value="TreeGrafter"/>
</dbReference>
<dbReference type="OrthoDB" id="79252at2759"/>
<feature type="compositionally biased region" description="Basic residues" evidence="7">
    <location>
        <begin position="46"/>
        <end position="55"/>
    </location>
</feature>
<feature type="region of interest" description="Disordered" evidence="7">
    <location>
        <begin position="759"/>
        <end position="816"/>
    </location>
</feature>
<comment type="caution">
    <text evidence="9">The sequence shown here is derived from an EMBL/GenBank/DDBJ whole genome shotgun (WGS) entry which is preliminary data.</text>
</comment>
<dbReference type="GO" id="GO:0005634">
    <property type="term" value="C:nucleus"/>
    <property type="evidence" value="ECO:0007669"/>
    <property type="project" value="TreeGrafter"/>
</dbReference>
<protein>
    <recommendedName>
        <fullName evidence="3">Transcription factor BYE1</fullName>
    </recommendedName>
</protein>
<reference evidence="12" key="4">
    <citation type="journal article" date="2022" name="Microb. Genom.">
        <title>A global pangenome for the wheat fungal pathogen Pyrenophora tritici-repentis and prediction of effector protein structural homology.</title>
        <authorList>
            <person name="Moolhuijzen P.M."/>
            <person name="See P.T."/>
            <person name="Shi G."/>
            <person name="Powell H.R."/>
            <person name="Cockram J."/>
            <person name="Jorgensen L.N."/>
            <person name="Benslimane H."/>
            <person name="Strelkov S.E."/>
            <person name="Turner J."/>
            <person name="Liu Z."/>
            <person name="Moffat C.S."/>
        </authorList>
    </citation>
    <scope>NUCLEOTIDE SEQUENCE [LARGE SCALE GENOMIC DNA]</scope>
</reference>
<dbReference type="GO" id="GO:0031564">
    <property type="term" value="P:transcription antitermination"/>
    <property type="evidence" value="ECO:0007669"/>
    <property type="project" value="TreeGrafter"/>
</dbReference>
<keyword evidence="6" id="KW-0862">Zinc</keyword>
<reference evidence="10" key="3">
    <citation type="journal article" date="2022" name="bioRxiv">
        <title>A global pangenome for the wheat fungal pathogen Pyrenophora tritici-repentis and prediction of effector protein structural homology.</title>
        <authorList>
            <person name="Moolhuijzen P."/>
            <person name="See P.T."/>
            <person name="Shi G."/>
            <person name="Powell H.R."/>
            <person name="Cockram J."/>
            <person name="Jorgensen L.N."/>
            <person name="Benslimane H."/>
            <person name="Strelkov S.E."/>
            <person name="Turner J."/>
            <person name="Liu Z."/>
            <person name="Moffat C.S."/>
        </authorList>
    </citation>
    <scope>NUCLEOTIDE SEQUENCE</scope>
    <source>
        <strain evidence="10">86-124</strain>
    </source>
</reference>